<dbReference type="Pfam" id="PF12394">
    <property type="entry name" value="DUF3657"/>
    <property type="match status" value="1"/>
</dbReference>
<dbReference type="InterPro" id="IPR007751">
    <property type="entry name" value="DUF676_lipase-like"/>
</dbReference>
<evidence type="ECO:0000256" key="2">
    <source>
        <dbReference type="ARBA" id="ARBA00009156"/>
    </source>
</evidence>
<evidence type="ECO:0000313" key="9">
    <source>
        <dbReference type="EMBL" id="CAK7344731.1"/>
    </source>
</evidence>
<dbReference type="InterPro" id="IPR029058">
    <property type="entry name" value="AB_hydrolase_fold"/>
</dbReference>
<dbReference type="Pfam" id="PF00370">
    <property type="entry name" value="FGGY_N"/>
    <property type="match status" value="1"/>
</dbReference>
<feature type="domain" description="Carbohydrate kinase FGGY C-terminal" evidence="7">
    <location>
        <begin position="1114"/>
        <end position="1311"/>
    </location>
</feature>
<comment type="similarity">
    <text evidence="2">Belongs to the FGGY kinase family.</text>
</comment>
<dbReference type="FunFam" id="3.30.420.40:FF:000118">
    <property type="entry name" value="Xylulose kinase 2"/>
    <property type="match status" value="1"/>
</dbReference>
<dbReference type="CDD" id="cd07776">
    <property type="entry name" value="ASKHA_NBD_FGGY_SpXK-like"/>
    <property type="match status" value="1"/>
</dbReference>
<dbReference type="InterPro" id="IPR042024">
    <property type="entry name" value="D-XK_euk"/>
</dbReference>
<evidence type="ECO:0000256" key="5">
    <source>
        <dbReference type="SAM" id="MobiDB-lite"/>
    </source>
</evidence>
<sequence length="1373" mass="152913">MRWEDSEYTSLATPARVVQYEAPDLGGENIYGIWRIDDTDNSFLTQPFRIKYARQDIRLSIMISFTLPLGENEGPSTSAVILKFELMQAPITESTFELLAYPNASSVSVHEFRIPPKALLGLHSYCPVHFDAFHYVLVDVTVHISLMKAGSFMKVPSGSYGQDVAGKITDGFSQALGQVAYLDTKKIMLVKALLTSRNTLLEELQKISKGIEHAIDLSDFACNTDDMRMFDSIVQENLGTADGEVSGKRKPQNGLEKANGTAAFQSDNISSKAAIANILHSLGVQLSYLWSIFLQFHRANKITILEFLHDVWAKDRRAEWSIWMVYSKVEMPHQYISSGIDDSSHHGHRRSSSLLNPAQSAATRADLHRRSIAQMRINNRSIQDMYIFADLLRIPIIILERVTNAPRRTLSENSYFRNLDLVDPHSLHSRPGTEVEAEAGKKESGAVLPKNGRELKAVIFVHGFQARLALSMACIEFGMDIELILLVNACSGSNWTFGDGVEARSGGLGAFAVSGGHHLDLRLVRNQWLLIDPKMEFLMSEANEDKTSGDFREMGLRLAQEVISFLKKKMDKVSRCGLLRDIKLSFVGHSIGNIIIRTALTESIMEPYLRFLHTYISVSGPHLGYLYSSNSLFNSGMWLLKKLKGTQCIHQLTFTDDSNLQNTFLYKLCEQRTLENFQNIVLLSSPQDGYVPYHSARIELCPAASLDHSKKGRVFLQMLNNCMDQLRAPTSEHRLFMRCDVNFDTSAYGRNLNTIIGRAAHIEFLETDVFANQQTHNILCTIQDVTDRGLDFKLHKVYQETYTEVLKNNSFGALYATEMELPHDSLFLGFDSSTQSMKATVLDSNLNIVKAEKIHFDSDLPHYKTKDGVYRDPSDNGRIVSPTLMWVEALDLVLQRLVKSGLDFGKIAALSGSGQQHGSVYWKTGGSEILSSLDSKKPLVDQLGNAFSTKESPIWMDSSTTAQCREIEKAVGSALELSRITGSRAYERFTGPQIRKIYQKQPEVYDNTERISLVSSFMASLFIGAYAAIDHTDGAGMNLMDINTRVWSKKVLEVTAPRLEEKLGKLAPAHAVAGNIASYFVERYNFNKNCLVVQWSGDNPNSLAGLTLSIPGDLAISLGTSDTVFGIASDPKSGLEGNVFPNPVDTQGYMVMLCYKNGSLTREDVRNRCAEKSWEIFNTHLEQTPPLNGGKIGFYYKDHEILPPLPVGFHRYELQNFTGTAVEGLNEREVKEFDPPSEVRAVIEGQFLSMRAHSERFGMPSPPKRIIATGGASANVSILNTLASIFGCNVYTVQQPDSASLGGALRAAHGWLCSQKGSFVPIADLYKGKLEKSALSCKLSVNAGNQELASQYALLMKKRMEIENRLVKDLGRC</sequence>
<accession>A0AAV1S561</accession>
<keyword evidence="4" id="KW-0418">Kinase</keyword>
<keyword evidence="3" id="KW-0808">Transferase</keyword>
<evidence type="ECO:0000259" key="6">
    <source>
        <dbReference type="Pfam" id="PF00370"/>
    </source>
</evidence>
<dbReference type="SUPFAM" id="SSF53474">
    <property type="entry name" value="alpha/beta-Hydrolases"/>
    <property type="match status" value="1"/>
</dbReference>
<dbReference type="Pfam" id="PF05057">
    <property type="entry name" value="DUF676"/>
    <property type="match status" value="1"/>
</dbReference>
<evidence type="ECO:0000259" key="8">
    <source>
        <dbReference type="Pfam" id="PF05057"/>
    </source>
</evidence>
<dbReference type="Pfam" id="PF02782">
    <property type="entry name" value="FGGY_C"/>
    <property type="match status" value="1"/>
</dbReference>
<evidence type="ECO:0000313" key="10">
    <source>
        <dbReference type="Proteomes" id="UP001314170"/>
    </source>
</evidence>
<dbReference type="InterPro" id="IPR018485">
    <property type="entry name" value="FGGY_C"/>
</dbReference>
<proteinExistence type="inferred from homology"/>
<dbReference type="GO" id="GO:0042732">
    <property type="term" value="P:D-xylose metabolic process"/>
    <property type="evidence" value="ECO:0007669"/>
    <property type="project" value="InterPro"/>
</dbReference>
<organism evidence="9 10">
    <name type="scientific">Dovyalis caffra</name>
    <dbReference type="NCBI Taxonomy" id="77055"/>
    <lineage>
        <taxon>Eukaryota</taxon>
        <taxon>Viridiplantae</taxon>
        <taxon>Streptophyta</taxon>
        <taxon>Embryophyta</taxon>
        <taxon>Tracheophyta</taxon>
        <taxon>Spermatophyta</taxon>
        <taxon>Magnoliopsida</taxon>
        <taxon>eudicotyledons</taxon>
        <taxon>Gunneridae</taxon>
        <taxon>Pentapetalae</taxon>
        <taxon>rosids</taxon>
        <taxon>fabids</taxon>
        <taxon>Malpighiales</taxon>
        <taxon>Salicaceae</taxon>
        <taxon>Flacourtieae</taxon>
        <taxon>Dovyalis</taxon>
    </lineage>
</organism>
<dbReference type="PANTHER" id="PTHR12482">
    <property type="entry name" value="LIPASE ROG1-RELATED-RELATED"/>
    <property type="match status" value="1"/>
</dbReference>
<dbReference type="InterPro" id="IPR044294">
    <property type="entry name" value="Lipase-like"/>
</dbReference>
<evidence type="ECO:0000256" key="4">
    <source>
        <dbReference type="ARBA" id="ARBA00022777"/>
    </source>
</evidence>
<dbReference type="Gene3D" id="3.40.50.1820">
    <property type="entry name" value="alpha/beta hydrolase"/>
    <property type="match status" value="1"/>
</dbReference>
<dbReference type="InterPro" id="IPR043129">
    <property type="entry name" value="ATPase_NBD"/>
</dbReference>
<dbReference type="Gene3D" id="3.30.420.40">
    <property type="match status" value="2"/>
</dbReference>
<evidence type="ECO:0000256" key="1">
    <source>
        <dbReference type="ARBA" id="ARBA00007949"/>
    </source>
</evidence>
<evidence type="ECO:0000259" key="7">
    <source>
        <dbReference type="Pfam" id="PF02782"/>
    </source>
</evidence>
<dbReference type="EMBL" id="CAWUPB010001165">
    <property type="protein sequence ID" value="CAK7344731.1"/>
    <property type="molecule type" value="Genomic_DNA"/>
</dbReference>
<name>A0AAV1S561_9ROSI</name>
<dbReference type="Proteomes" id="UP001314170">
    <property type="component" value="Unassembled WGS sequence"/>
</dbReference>
<dbReference type="GO" id="GO:0004856">
    <property type="term" value="F:D-xylulokinase activity"/>
    <property type="evidence" value="ECO:0007669"/>
    <property type="project" value="InterPro"/>
</dbReference>
<dbReference type="InterPro" id="IPR018484">
    <property type="entry name" value="FGGY_N"/>
</dbReference>
<evidence type="ECO:0008006" key="11">
    <source>
        <dbReference type="Google" id="ProtNLM"/>
    </source>
</evidence>
<evidence type="ECO:0000256" key="3">
    <source>
        <dbReference type="ARBA" id="ARBA00022679"/>
    </source>
</evidence>
<comment type="similarity">
    <text evidence="1">Belongs to the FAM135 family.</text>
</comment>
<feature type="domain" description="Carbohydrate kinase FGGY N-terminal" evidence="6">
    <location>
        <begin position="827"/>
        <end position="1103"/>
    </location>
</feature>
<dbReference type="SUPFAM" id="SSF53067">
    <property type="entry name" value="Actin-like ATPase domain"/>
    <property type="match status" value="2"/>
</dbReference>
<dbReference type="InterPro" id="IPR022122">
    <property type="entry name" value="DUF3657"/>
</dbReference>
<comment type="caution">
    <text evidence="9">The sequence shown here is derived from an EMBL/GenBank/DDBJ whole genome shotgun (WGS) entry which is preliminary data.</text>
</comment>
<reference evidence="9 10" key="1">
    <citation type="submission" date="2024-01" db="EMBL/GenBank/DDBJ databases">
        <authorList>
            <person name="Waweru B."/>
        </authorList>
    </citation>
    <scope>NUCLEOTIDE SEQUENCE [LARGE SCALE GENOMIC DNA]</scope>
</reference>
<gene>
    <name evidence="9" type="ORF">DCAF_LOCUS17919</name>
</gene>
<feature type="domain" description="DUF676" evidence="8">
    <location>
        <begin position="516"/>
        <end position="695"/>
    </location>
</feature>
<feature type="region of interest" description="Disordered" evidence="5">
    <location>
        <begin position="340"/>
        <end position="362"/>
    </location>
</feature>
<keyword evidence="10" id="KW-1185">Reference proteome</keyword>
<dbReference type="FunFam" id="3.40.50.1820:FF:000102">
    <property type="entry name" value="Putative serine esterase family protein"/>
    <property type="match status" value="1"/>
</dbReference>
<dbReference type="PANTHER" id="PTHR12482:SF5">
    <property type="entry name" value="DUF676 DOMAIN-CONTAINING PROTEIN"/>
    <property type="match status" value="1"/>
</dbReference>
<protein>
    <recommendedName>
        <fullName evidence="11">Xylulokinase</fullName>
    </recommendedName>
</protein>